<feature type="domain" description="Methyltransferase FkbM" evidence="1">
    <location>
        <begin position="95"/>
        <end position="262"/>
    </location>
</feature>
<keyword evidence="3" id="KW-1185">Reference proteome</keyword>
<dbReference type="EMBL" id="PZZL01000032">
    <property type="protein sequence ID" value="PTM45282.1"/>
    <property type="molecule type" value="Genomic_DNA"/>
</dbReference>
<protein>
    <submittedName>
        <fullName evidence="2">FkbM family methyltransferase</fullName>
    </submittedName>
</protein>
<dbReference type="PANTHER" id="PTHR34203">
    <property type="entry name" value="METHYLTRANSFERASE, FKBM FAMILY PROTEIN"/>
    <property type="match status" value="1"/>
</dbReference>
<sequence length="302" mass="34083">MANGIYERLLAAEVTHNLAREWDQSRLQYLRNAIMGVVANPVLPSVTEVETCFGTRMHIDLRDKVCQDIFVHKSYEIDISLFLAKTLTSGDVFFDIGAHYGYFSSLASVLVRPQGKVIAWEPGRRALAFLARNVEHLGNVIWRDRAVGESNGFVDYTDFGVEYGAFNTIKDNIRSPVNVEGTRERVARESLDEFFATSGVSCTVLKVDAESAESEIIKGAKELLTRNRPAVILEVGDFDHVQSSGIPDTRDLIDMMGDLRYRPYQFRTGRLEGHKIQPRGKYNYMNLIFLPVGKSSRWSIHA</sequence>
<gene>
    <name evidence="2" type="ORF">C8P69_1325</name>
</gene>
<dbReference type="InterPro" id="IPR029063">
    <property type="entry name" value="SAM-dependent_MTases_sf"/>
</dbReference>
<dbReference type="Pfam" id="PF05050">
    <property type="entry name" value="Methyltransf_21"/>
    <property type="match status" value="1"/>
</dbReference>
<dbReference type="PANTHER" id="PTHR34203:SF15">
    <property type="entry name" value="SLL1173 PROTEIN"/>
    <property type="match status" value="1"/>
</dbReference>
<dbReference type="SUPFAM" id="SSF53335">
    <property type="entry name" value="S-adenosyl-L-methionine-dependent methyltransferases"/>
    <property type="match status" value="1"/>
</dbReference>
<dbReference type="InterPro" id="IPR052514">
    <property type="entry name" value="SAM-dependent_MTase"/>
</dbReference>
<reference evidence="2 3" key="1">
    <citation type="submission" date="2018-04" db="EMBL/GenBank/DDBJ databases">
        <title>Genomic Encyclopedia of Archaeal and Bacterial Type Strains, Phase II (KMG-II): from individual species to whole genera.</title>
        <authorList>
            <person name="Goeker M."/>
        </authorList>
    </citation>
    <scope>NUCLEOTIDE SEQUENCE [LARGE SCALE GENOMIC DNA]</scope>
    <source>
        <strain evidence="2 3">DSM 25521</strain>
    </source>
</reference>
<dbReference type="RefSeq" id="WP_108179715.1">
    <property type="nucleotide sequence ID" value="NZ_PZZL01000032.1"/>
</dbReference>
<dbReference type="NCBIfam" id="TIGR01444">
    <property type="entry name" value="fkbM_fam"/>
    <property type="match status" value="1"/>
</dbReference>
<comment type="caution">
    <text evidence="2">The sequence shown here is derived from an EMBL/GenBank/DDBJ whole genome shotgun (WGS) entry which is preliminary data.</text>
</comment>
<evidence type="ECO:0000313" key="2">
    <source>
        <dbReference type="EMBL" id="PTM45282.1"/>
    </source>
</evidence>
<organism evidence="2 3">
    <name type="scientific">Phreatobacter oligotrophus</name>
    <dbReference type="NCBI Taxonomy" id="1122261"/>
    <lineage>
        <taxon>Bacteria</taxon>
        <taxon>Pseudomonadati</taxon>
        <taxon>Pseudomonadota</taxon>
        <taxon>Alphaproteobacteria</taxon>
        <taxon>Hyphomicrobiales</taxon>
        <taxon>Phreatobacteraceae</taxon>
        <taxon>Phreatobacter</taxon>
    </lineage>
</organism>
<dbReference type="InterPro" id="IPR006342">
    <property type="entry name" value="FkbM_mtfrase"/>
</dbReference>
<dbReference type="AlphaFoldDB" id="A0A2T4YP42"/>
<dbReference type="GO" id="GO:0032259">
    <property type="term" value="P:methylation"/>
    <property type="evidence" value="ECO:0007669"/>
    <property type="project" value="UniProtKB-KW"/>
</dbReference>
<name>A0A2T4YP42_9HYPH</name>
<evidence type="ECO:0000259" key="1">
    <source>
        <dbReference type="Pfam" id="PF05050"/>
    </source>
</evidence>
<accession>A0A2T4YP42</accession>
<dbReference type="Proteomes" id="UP000241808">
    <property type="component" value="Unassembled WGS sequence"/>
</dbReference>
<dbReference type="OrthoDB" id="5679686at2"/>
<dbReference type="Gene3D" id="3.40.50.150">
    <property type="entry name" value="Vaccinia Virus protein VP39"/>
    <property type="match status" value="1"/>
</dbReference>
<keyword evidence="2" id="KW-0808">Transferase</keyword>
<dbReference type="GO" id="GO:0008168">
    <property type="term" value="F:methyltransferase activity"/>
    <property type="evidence" value="ECO:0007669"/>
    <property type="project" value="UniProtKB-KW"/>
</dbReference>
<keyword evidence="2" id="KW-0489">Methyltransferase</keyword>
<evidence type="ECO:0000313" key="3">
    <source>
        <dbReference type="Proteomes" id="UP000241808"/>
    </source>
</evidence>
<proteinExistence type="predicted"/>